<feature type="domain" description="MBG" evidence="2">
    <location>
        <begin position="1510"/>
        <end position="1582"/>
    </location>
</feature>
<feature type="domain" description="MBG" evidence="2">
    <location>
        <begin position="1272"/>
        <end position="1344"/>
    </location>
</feature>
<dbReference type="SUPFAM" id="SSF49899">
    <property type="entry name" value="Concanavalin A-like lectins/glucanases"/>
    <property type="match status" value="1"/>
</dbReference>
<feature type="domain" description="MBG" evidence="2">
    <location>
        <begin position="1190"/>
        <end position="1265"/>
    </location>
</feature>
<feature type="compositionally biased region" description="Low complexity" evidence="1">
    <location>
        <begin position="50"/>
        <end position="61"/>
    </location>
</feature>
<dbReference type="Pfam" id="PF18676">
    <property type="entry name" value="MBG_2"/>
    <property type="match status" value="8"/>
</dbReference>
<dbReference type="InterPro" id="IPR013320">
    <property type="entry name" value="ConA-like_dom_sf"/>
</dbReference>
<evidence type="ECO:0000313" key="3">
    <source>
        <dbReference type="EMBL" id="TGD17967.1"/>
    </source>
</evidence>
<feature type="domain" description="MBG" evidence="2">
    <location>
        <begin position="1031"/>
        <end position="1108"/>
    </location>
</feature>
<proteinExistence type="predicted"/>
<dbReference type="InterPro" id="IPR041286">
    <property type="entry name" value="MBG_2"/>
</dbReference>
<dbReference type="RefSeq" id="WP_135368609.1">
    <property type="nucleotide sequence ID" value="NZ_RKLX01000019.1"/>
</dbReference>
<comment type="caution">
    <text evidence="3">The sequence shown here is derived from an EMBL/GenBank/DDBJ whole genome shotgun (WGS) entry which is preliminary data.</text>
</comment>
<evidence type="ECO:0000256" key="1">
    <source>
        <dbReference type="SAM" id="MobiDB-lite"/>
    </source>
</evidence>
<gene>
    <name evidence="3" type="ORF">EGT51_10355</name>
</gene>
<feature type="domain" description="MBG" evidence="2">
    <location>
        <begin position="1350"/>
        <end position="1425"/>
    </location>
</feature>
<evidence type="ECO:0000259" key="2">
    <source>
        <dbReference type="Pfam" id="PF18676"/>
    </source>
</evidence>
<name>A0A4Z0J8G9_9LACO</name>
<evidence type="ECO:0000313" key="4">
    <source>
        <dbReference type="Proteomes" id="UP000297348"/>
    </source>
</evidence>
<feature type="compositionally biased region" description="Low complexity" evidence="1">
    <location>
        <begin position="118"/>
        <end position="135"/>
    </location>
</feature>
<feature type="domain" description="MBG" evidence="2">
    <location>
        <begin position="1589"/>
        <end position="1661"/>
    </location>
</feature>
<dbReference type="Gene3D" id="2.60.120.200">
    <property type="match status" value="1"/>
</dbReference>
<feature type="compositionally biased region" description="Polar residues" evidence="1">
    <location>
        <begin position="151"/>
        <end position="163"/>
    </location>
</feature>
<organism evidence="3 4">
    <name type="scientific">Levilactobacillus suantsaiihabitans</name>
    <dbReference type="NCBI Taxonomy" id="2487722"/>
    <lineage>
        <taxon>Bacteria</taxon>
        <taxon>Bacillati</taxon>
        <taxon>Bacillota</taxon>
        <taxon>Bacilli</taxon>
        <taxon>Lactobacillales</taxon>
        <taxon>Lactobacillaceae</taxon>
        <taxon>Levilactobacillus</taxon>
    </lineage>
</organism>
<keyword evidence="4" id="KW-1185">Reference proteome</keyword>
<accession>A0A4Z0J8G9</accession>
<dbReference type="Gene3D" id="3.10.430.110">
    <property type="match status" value="1"/>
</dbReference>
<dbReference type="Pfam" id="PF18483">
    <property type="entry name" value="Lectin_L-type_dom"/>
    <property type="match status" value="1"/>
</dbReference>
<feature type="compositionally biased region" description="Low complexity" evidence="1">
    <location>
        <begin position="82"/>
        <end position="95"/>
    </location>
</feature>
<sequence length="2029" mass="216558">MKQKMANQGFKKNFILYKGHTGWKVKTRLFGSLVVALSAVTLAEGSGSVDAHAATDDSTATGQMTKTVKDSEKPSSQVALRSSVKSSAAPVAPASQESDENLNPDTAPDDDAAKDATKQPVSESEPLTPTTPEPSAADDSTNGTSEDKTSDSSSQYPVLSQDGTTEIGVDNTEVHLTADQIADHFTATVVDRDNNDKNVNPTKNTHVQTIGKDGSVALTSNDAHDVYSQYGTKTSITGHQVAHVSFEHEIDFGHDFSLSGALGIGTKTSGGADSVGVVFAPGNPEKATEGGSGGDLGIGGLANAFGFVFDEYPNSDKNDPSTPYFGWRTTDSNGNLQRVASSSEWMLASRLNLNNRSTNPLNDFTMDYDADTKTLTVTLGGQSFVRQISDTSQGYSISIAASTGGSQNDYSARIDQFTYTPKTMPLDYQMVDSADQGALLDQAKVQAIANVGDTVSVFSTQAAAARAVAAGLVDPNLIAILPTDSAGNVYVIDGAQTSSSTGTAKTIDNSGVADNTYYSYTVQDRDDQSVTIPVRLAFKAKVTPVDSKTGQPIAGLDPVTVVAVDGEPTLVQIPGYTPTKVTLAAPEAGEEVADDKLPIDQGSTNTGTDTTTTNDTATPISHYYVGTGQTVDGQTVTTGTVMAGTGQSVSDNFNQQPLVDSNGQAVTSGGKTITSSDYYWSTTGNAGATDSTDEANPQAGGSLLLPTTSTLDYWEAQATDNQTKADNYKAQAQQMYDKFMGITGLTQAQEDDAQALLKSVSDIYTNISTANGEAKADFEAAKGATAANDIYEDGQNGYASLEKVQNLLVSFEADLTNLDNNNTDAASSLATFESWSEDYGSPITIPVVSFGPDFWTNGTETSADFSNSDYYAFYSTDAADGDPVTPRAVGNYFFKLTDAGRAYLKSLNPNNDKIGLYVSAMLTIKPVETAATVDAATVEYGGGHAADGTVGTWPAFTGSLGTANADHTVSSADFEVVDGSGNVVTDITKLQAKGNYTIRYTQKAQAELAKDQNYTFTSFGTAKLTVAPRQITVTANNHGKTFGTADDPKLDLTSDSANGLVNGDTLDSLGVILTRTAGENAGTYDITEDESSQLNSNYKITVNKGTFTIARLPVTVQAKDLSKTYGDADPQLVLADTLVDGHQLTANDFTLSRQDGETAGTYKITGSDVATSNYNVTVKDGTFTITKRAITVQIDNQSKIYDGTASTDQDLTWEIVSQEGLAKNDTRDMLNVSLQRQAGEEVGHYAITGTFDNPNYDVQFIDGTLLINPRVVTVTVDPQEKIYGEADPTLTCQLSDGSTLAAGQKLSDLLTLTRDSGEDVGTYTISGASKSDNYIFEVTPSKLTIAKRAITVQIDNQSKIYDGTASTDQDLTWEIVSQEGLAKNDTRDMLNVSLQRQAGEEVGHYAITGTFDNSNYDVRFIDGTLLINPRVVTVTVDPQERIYGEADPTLTCQLSDGSTLAAGQKLSDLLTLTRDSGEDVGTYTISGASKSNNYTFTIATAKLTINKRAIVIQADNQRKVYGEDDPQLTWQVSGATPLLAKDSPSDFQVTLQRQSGENVGRYMISGSANSKNYDISIDSGTLLIDPRPVTVTIDSQTKVYGDANPELTWQVSTQTPLPQTQQPADLQLLLSCGTARDVGTYVISGATTNANYAVKIISGQLKVLGYDVDSADNVTVTEKDSAGNVTKVTKDWNDGSTTTYTYNPKTRVRKVTEQRRDRTTVSEQTITSDDTNVILPDAALPDGSDVETTVVPGQPGSQPTFDHYTTHEDIDKSNNVTTTTKDSTGNVTKVIKKWNDGSITTYTYNPTNPTTSVREVTEQQADGKIVSDKSFDPGDSSVTLPDGNGGTIVVKIDKSDTQPTITHYPASHNVVIDTPTDESTGEPEKPVTITKQWPDGSKIIYTYDPVTTKRLIRELRNGYLIEQQAVAPGSLRTILSDNNGGVIIVQFDKSGTVPFFTRQTANEMNDRYSQSATISNAGHARNLAETKRVHGQQEKKLPQTGQENESSLVRLGELLLTLLAVPFIFRRRH</sequence>
<protein>
    <recommendedName>
        <fullName evidence="2">MBG domain-containing protein</fullName>
    </recommendedName>
</protein>
<dbReference type="EMBL" id="RKLX01000019">
    <property type="protein sequence ID" value="TGD17967.1"/>
    <property type="molecule type" value="Genomic_DNA"/>
</dbReference>
<feature type="domain" description="MBG" evidence="2">
    <location>
        <begin position="1432"/>
        <end position="1504"/>
    </location>
</feature>
<dbReference type="Proteomes" id="UP000297348">
    <property type="component" value="Unassembled WGS sequence"/>
</dbReference>
<reference evidence="3 4" key="1">
    <citation type="submission" date="2018-10" db="EMBL/GenBank/DDBJ databases">
        <title>Lactobacillus sp. R7 and Lactobacillus sp. R19 isolated from fermented mustard green product of Taiwan.</title>
        <authorList>
            <person name="Lin S.-T."/>
        </authorList>
    </citation>
    <scope>NUCLEOTIDE SEQUENCE [LARGE SCALE GENOMIC DNA]</scope>
    <source>
        <strain evidence="3 4">BCRC 81129</strain>
    </source>
</reference>
<feature type="compositionally biased region" description="Acidic residues" evidence="1">
    <location>
        <begin position="97"/>
        <end position="110"/>
    </location>
</feature>
<feature type="region of interest" description="Disordered" evidence="1">
    <location>
        <begin position="46"/>
        <end position="163"/>
    </location>
</feature>
<dbReference type="OrthoDB" id="9812345at2"/>
<feature type="domain" description="MBG" evidence="2">
    <location>
        <begin position="1114"/>
        <end position="1184"/>
    </location>
</feature>